<reference evidence="3 4" key="1">
    <citation type="submission" date="2018-03" db="EMBL/GenBank/DDBJ databases">
        <title>Genomic Encyclopedia of Archaeal and Bacterial Type Strains, Phase II (KMG-II): from individual species to whole genera.</title>
        <authorList>
            <person name="Goeker M."/>
        </authorList>
    </citation>
    <scope>NUCLEOTIDE SEQUENCE [LARGE SCALE GENOMIC DNA]</scope>
    <source>
        <strain evidence="3 4">DSM 45312</strain>
    </source>
</reference>
<feature type="region of interest" description="Disordered" evidence="1">
    <location>
        <begin position="74"/>
        <end position="112"/>
    </location>
</feature>
<evidence type="ECO:0000313" key="3">
    <source>
        <dbReference type="EMBL" id="PSK99913.1"/>
    </source>
</evidence>
<name>A0A2P8DRR6_9ACTN</name>
<keyword evidence="4" id="KW-1185">Reference proteome</keyword>
<dbReference type="Pfam" id="PF02624">
    <property type="entry name" value="YcaO"/>
    <property type="match status" value="1"/>
</dbReference>
<gene>
    <name evidence="3" type="ORF">CLV63_10240</name>
</gene>
<protein>
    <submittedName>
        <fullName evidence="3">Ribosomal protein S12 methylthiotransferase accessory factor</fullName>
    </submittedName>
</protein>
<feature type="region of interest" description="Disordered" evidence="1">
    <location>
        <begin position="1"/>
        <end position="40"/>
    </location>
</feature>
<dbReference type="AlphaFoldDB" id="A0A2P8DRR6"/>
<dbReference type="GO" id="GO:0005840">
    <property type="term" value="C:ribosome"/>
    <property type="evidence" value="ECO:0007669"/>
    <property type="project" value="UniProtKB-KW"/>
</dbReference>
<feature type="compositionally biased region" description="Low complexity" evidence="1">
    <location>
        <begin position="85"/>
        <end position="95"/>
    </location>
</feature>
<dbReference type="InterPro" id="IPR022291">
    <property type="entry name" value="Bacteriocin_synth_cyclodeHase"/>
</dbReference>
<dbReference type="RefSeq" id="WP_106581310.1">
    <property type="nucleotide sequence ID" value="NZ_PYGA01000002.1"/>
</dbReference>
<comment type="caution">
    <text evidence="3">The sequence shown here is derived from an EMBL/GenBank/DDBJ whole genome shotgun (WGS) entry which is preliminary data.</text>
</comment>
<feature type="compositionally biased region" description="Low complexity" evidence="1">
    <location>
        <begin position="1"/>
        <end position="35"/>
    </location>
</feature>
<dbReference type="InterPro" id="IPR027624">
    <property type="entry name" value="TOMM_cyclo_SagD"/>
</dbReference>
<evidence type="ECO:0000313" key="4">
    <source>
        <dbReference type="Proteomes" id="UP000240542"/>
    </source>
</evidence>
<dbReference type="NCBIfam" id="TIGR03604">
    <property type="entry name" value="TOMM_cyclo_SagD"/>
    <property type="match status" value="1"/>
</dbReference>
<sequence>MTGTPEPGTAPGGADAPLDGGAPGRTPRGGPVPGRAGDRARVAEHLRERAERDPAFAGFRLEVAVLGAADALAAAPDASVPTRCPTPTLTATAASTPPPTPAPSDDGTGPGRRAVLSVHLGERSAVAAVFPDAVCPEAEFSASASSGSASPASPADSGAPCPHCLAVRWQKLRPNHQRTAMEQGGGLHAIAADPLLTPFALDTLADLAAVLARRAAAYPRGGALRPGTLAVHELRTDTLRVRAHTLMADPDCPRCGAVSAAAPQDPADGVASVPRPAPKPHPDVYRALPVAEMALPLDALTGPLCGVLGTDADPVLDSTTTAPVTGRIAVRDGPALLDVHWSGHSAVHAHSTLLAVCEGLERCAGLRHAPDRVVASHAELSARGTPAVDPAVCGVLDAAAPALAAGFAAYSPAARMPWVTGRSLRDRSPVLVPEQFVSYTVNDGWPRFAAESSSGSAAGRTLTEAVLHALLERVERDAFLIAWHARARLPEIDAAGCADPATRHMIARLGLIGYDVRFFDTRIDLPIPVVTAVAVRRDGSGDGLGAALVSAGASLDPRQALHTALLEVASNLPGFARRTAERLAELRAMAADFTRVREMRDHSALFGLPEMAPHLEPLLGAHRAVPMAELYGQWERDRPRGLDLADDLGFCRDLLADRGFDTVAVDQTSPEQRRVGLRTARVLVPGMVPIDFGWDRQRVLDMPRTRTALSDAGRRHAPLARSDLHHVPHPFM</sequence>
<evidence type="ECO:0000259" key="2">
    <source>
        <dbReference type="PROSITE" id="PS51664"/>
    </source>
</evidence>
<keyword evidence="3" id="KW-0689">Ribosomal protein</keyword>
<feature type="domain" description="YcaO" evidence="2">
    <location>
        <begin position="341"/>
        <end position="732"/>
    </location>
</feature>
<keyword evidence="3" id="KW-0687">Ribonucleoprotein</keyword>
<dbReference type="PROSITE" id="PS51664">
    <property type="entry name" value="YCAO"/>
    <property type="match status" value="1"/>
</dbReference>
<dbReference type="Proteomes" id="UP000240542">
    <property type="component" value="Unassembled WGS sequence"/>
</dbReference>
<keyword evidence="3" id="KW-0808">Transferase</keyword>
<dbReference type="NCBIfam" id="TIGR03882">
    <property type="entry name" value="cyclo_dehyd_2"/>
    <property type="match status" value="1"/>
</dbReference>
<dbReference type="EMBL" id="PYGA01000002">
    <property type="protein sequence ID" value="PSK99913.1"/>
    <property type="molecule type" value="Genomic_DNA"/>
</dbReference>
<organism evidence="3 4">
    <name type="scientific">Murinocardiopsis flavida</name>
    <dbReference type="NCBI Taxonomy" id="645275"/>
    <lineage>
        <taxon>Bacteria</taxon>
        <taxon>Bacillati</taxon>
        <taxon>Actinomycetota</taxon>
        <taxon>Actinomycetes</taxon>
        <taxon>Streptosporangiales</taxon>
        <taxon>Nocardiopsidaceae</taxon>
        <taxon>Murinocardiopsis</taxon>
    </lineage>
</organism>
<dbReference type="InterPro" id="IPR003776">
    <property type="entry name" value="YcaO-like_dom"/>
</dbReference>
<accession>A0A2P8DRR6</accession>
<dbReference type="Gene3D" id="3.30.1330.230">
    <property type="match status" value="1"/>
</dbReference>
<dbReference type="PANTHER" id="PTHR37809">
    <property type="entry name" value="RIBOSOMAL PROTEIN S12 METHYLTHIOTRANSFERASE ACCESSORY FACTOR YCAO"/>
    <property type="match status" value="1"/>
</dbReference>
<evidence type="ECO:0000256" key="1">
    <source>
        <dbReference type="SAM" id="MobiDB-lite"/>
    </source>
</evidence>
<proteinExistence type="predicted"/>
<dbReference type="GO" id="GO:0016740">
    <property type="term" value="F:transferase activity"/>
    <property type="evidence" value="ECO:0007669"/>
    <property type="project" value="UniProtKB-KW"/>
</dbReference>
<dbReference type="OrthoDB" id="2379922at2"/>
<dbReference type="PANTHER" id="PTHR37809:SF1">
    <property type="entry name" value="RIBOSOMAL PROTEIN S12 METHYLTHIOTRANSFERASE ACCESSORY FACTOR YCAO"/>
    <property type="match status" value="1"/>
</dbReference>